<dbReference type="RefSeq" id="WP_176852718.1">
    <property type="nucleotide sequence ID" value="NZ_JABCJD010000001.1"/>
</dbReference>
<keyword evidence="3" id="KW-1185">Reference proteome</keyword>
<evidence type="ECO:0000313" key="1">
    <source>
        <dbReference type="EMBL" id="NVO22085.1"/>
    </source>
</evidence>
<evidence type="ECO:0000313" key="3">
    <source>
        <dbReference type="Proteomes" id="UP000523601"/>
    </source>
</evidence>
<dbReference type="Proteomes" id="UP000592216">
    <property type="component" value="Unassembled WGS sequence"/>
</dbReference>
<protein>
    <submittedName>
        <fullName evidence="1">Uncharacterized protein</fullName>
    </submittedName>
</protein>
<reference evidence="3 4" key="1">
    <citation type="submission" date="2020-04" db="EMBL/GenBank/DDBJ databases">
        <title>Donghicola sp., a member of the Rhodobacteraceae family isolated from mangrove forest in Thailand.</title>
        <authorList>
            <person name="Charoenyingcharoen P."/>
            <person name="Yukphan P."/>
        </authorList>
    </citation>
    <scope>NUCLEOTIDE SEQUENCE [LARGE SCALE GENOMIC DNA]</scope>
    <source>
        <strain evidence="1 4">B5-SW-15</strain>
        <strain evidence="2 3">C2-DW-16</strain>
    </source>
</reference>
<comment type="caution">
    <text evidence="1">The sequence shown here is derived from an EMBL/GenBank/DDBJ whole genome shotgun (WGS) entry which is preliminary data.</text>
</comment>
<accession>A0A850Q6A6</accession>
<name>A0A850Q6A6_9RHOB</name>
<proteinExistence type="predicted"/>
<dbReference type="Proteomes" id="UP000523601">
    <property type="component" value="Unassembled WGS sequence"/>
</dbReference>
<dbReference type="EMBL" id="JABCJD010000001">
    <property type="protein sequence ID" value="NVO26324.1"/>
    <property type="molecule type" value="Genomic_DNA"/>
</dbReference>
<dbReference type="EMBL" id="JABCJE010000001">
    <property type="protein sequence ID" value="NVO22085.1"/>
    <property type="molecule type" value="Genomic_DNA"/>
</dbReference>
<organism evidence="1 4">
    <name type="scientific">Donghicola mangrovi</name>
    <dbReference type="NCBI Taxonomy" id="2729614"/>
    <lineage>
        <taxon>Bacteria</taxon>
        <taxon>Pseudomonadati</taxon>
        <taxon>Pseudomonadota</taxon>
        <taxon>Alphaproteobacteria</taxon>
        <taxon>Rhodobacterales</taxon>
        <taxon>Roseobacteraceae</taxon>
        <taxon>Donghicola</taxon>
    </lineage>
</organism>
<dbReference type="AlphaFoldDB" id="A0A850Q6A6"/>
<evidence type="ECO:0000313" key="4">
    <source>
        <dbReference type="Proteomes" id="UP000592216"/>
    </source>
</evidence>
<gene>
    <name evidence="2" type="ORF">HJ526_02735</name>
    <name evidence="1" type="ORF">HJ536_01835</name>
</gene>
<evidence type="ECO:0000313" key="2">
    <source>
        <dbReference type="EMBL" id="NVO26324.1"/>
    </source>
</evidence>
<sequence>MSQAAGTTGNAGESGAFVSLENLRPFAKVVFGDGAHEVARCGDGITLAYRPEGKEDWTSLGMQLEEGWPRIGGGIILSQSNALERFVRTHVVKIEGQTRTDGAQEFALEDVSWLVRNTEDLNLIEIRVGSEGDWTTVKIKDISKEKEKDRAVAALVKVSPDLEMEVSADMVGWAERLGAGAQIMPML</sequence>